<feature type="coiled-coil region" evidence="1">
    <location>
        <begin position="166"/>
        <end position="223"/>
    </location>
</feature>
<reference evidence="3" key="1">
    <citation type="submission" date="2021-03" db="EMBL/GenBank/DDBJ databases">
        <authorList>
            <person name="Li Z."/>
            <person name="Yang C."/>
        </authorList>
    </citation>
    <scope>NUCLEOTIDE SEQUENCE</scope>
    <source>
        <strain evidence="3">Dzin_1.0</strain>
        <tissue evidence="3">Leaf</tissue>
    </source>
</reference>
<sequence length="248" mass="28052">MISTRRTAMSIGKFLNPFDSFSFFNVSLLDVVRLGAGILVLVAPSTQLDEFSYRIVDQKDSIFRKSKNGNLRGILDSFSLIMAILFFFSFDDEVLDSGLDQRANGIETLGRSSSKFSRTPPLPAMDGIEVLHKRMKTIEGSEGDGGEPREEEVGMGTGSPEMETNIQHILEKIERLTVRVSELLEAGKTLFKDLTTEFEDRLIAIHREHIEKWQEEIKELRMMDASNEAARARLQNAQLHILQSVRED</sequence>
<dbReference type="EMBL" id="JAGGNH010000002">
    <property type="protein sequence ID" value="KAJ0980507.1"/>
    <property type="molecule type" value="Genomic_DNA"/>
</dbReference>
<dbReference type="PANTHER" id="PTHR35500:SF1">
    <property type="entry name" value="OS03G0108700 PROTEIN"/>
    <property type="match status" value="1"/>
</dbReference>
<comment type="caution">
    <text evidence="3">The sequence shown here is derived from an EMBL/GenBank/DDBJ whole genome shotgun (WGS) entry which is preliminary data.</text>
</comment>
<feature type="region of interest" description="Disordered" evidence="2">
    <location>
        <begin position="139"/>
        <end position="160"/>
    </location>
</feature>
<dbReference type="OrthoDB" id="1933196at2759"/>
<protein>
    <submittedName>
        <fullName evidence="3">Uncharacterized protein</fullName>
    </submittedName>
</protein>
<proteinExistence type="predicted"/>
<name>A0A9D5HLP3_9LILI</name>
<keyword evidence="1" id="KW-0175">Coiled coil</keyword>
<dbReference type="AlphaFoldDB" id="A0A9D5HLP3"/>
<evidence type="ECO:0000313" key="3">
    <source>
        <dbReference type="EMBL" id="KAJ0980507.1"/>
    </source>
</evidence>
<evidence type="ECO:0000313" key="4">
    <source>
        <dbReference type="Proteomes" id="UP001085076"/>
    </source>
</evidence>
<evidence type="ECO:0000256" key="2">
    <source>
        <dbReference type="SAM" id="MobiDB-lite"/>
    </source>
</evidence>
<evidence type="ECO:0000256" key="1">
    <source>
        <dbReference type="SAM" id="Coils"/>
    </source>
</evidence>
<dbReference type="Proteomes" id="UP001085076">
    <property type="component" value="Miscellaneous, Linkage group lg02"/>
</dbReference>
<accession>A0A9D5HLP3</accession>
<dbReference type="PANTHER" id="PTHR35500">
    <property type="entry name" value="OS03G0108700 PROTEIN"/>
    <property type="match status" value="1"/>
</dbReference>
<organism evidence="3 4">
    <name type="scientific">Dioscorea zingiberensis</name>
    <dbReference type="NCBI Taxonomy" id="325984"/>
    <lineage>
        <taxon>Eukaryota</taxon>
        <taxon>Viridiplantae</taxon>
        <taxon>Streptophyta</taxon>
        <taxon>Embryophyta</taxon>
        <taxon>Tracheophyta</taxon>
        <taxon>Spermatophyta</taxon>
        <taxon>Magnoliopsida</taxon>
        <taxon>Liliopsida</taxon>
        <taxon>Dioscoreales</taxon>
        <taxon>Dioscoreaceae</taxon>
        <taxon>Dioscorea</taxon>
    </lineage>
</organism>
<gene>
    <name evidence="3" type="ORF">J5N97_008762</name>
</gene>
<reference evidence="3" key="2">
    <citation type="journal article" date="2022" name="Hortic Res">
        <title>The genome of Dioscorea zingiberensis sheds light on the biosynthesis, origin and evolution of the medicinally important diosgenin saponins.</title>
        <authorList>
            <person name="Li Y."/>
            <person name="Tan C."/>
            <person name="Li Z."/>
            <person name="Guo J."/>
            <person name="Li S."/>
            <person name="Chen X."/>
            <person name="Wang C."/>
            <person name="Dai X."/>
            <person name="Yang H."/>
            <person name="Song W."/>
            <person name="Hou L."/>
            <person name="Xu J."/>
            <person name="Tong Z."/>
            <person name="Xu A."/>
            <person name="Yuan X."/>
            <person name="Wang W."/>
            <person name="Yang Q."/>
            <person name="Chen L."/>
            <person name="Sun Z."/>
            <person name="Wang K."/>
            <person name="Pan B."/>
            <person name="Chen J."/>
            <person name="Bao Y."/>
            <person name="Liu F."/>
            <person name="Qi X."/>
            <person name="Gang D.R."/>
            <person name="Wen J."/>
            <person name="Li J."/>
        </authorList>
    </citation>
    <scope>NUCLEOTIDE SEQUENCE</scope>
    <source>
        <strain evidence="3">Dzin_1.0</strain>
    </source>
</reference>
<keyword evidence="4" id="KW-1185">Reference proteome</keyword>